<comment type="similarity">
    <text evidence="1">Belongs to the LysR transcriptional regulatory family.</text>
</comment>
<dbReference type="GO" id="GO:0003677">
    <property type="term" value="F:DNA binding"/>
    <property type="evidence" value="ECO:0007669"/>
    <property type="project" value="UniProtKB-KW"/>
</dbReference>
<proteinExistence type="inferred from homology"/>
<dbReference type="Proteomes" id="UP000219439">
    <property type="component" value="Unassembled WGS sequence"/>
</dbReference>
<dbReference type="CDD" id="cd08411">
    <property type="entry name" value="PBP2_OxyR"/>
    <property type="match status" value="1"/>
</dbReference>
<dbReference type="GO" id="GO:0032993">
    <property type="term" value="C:protein-DNA complex"/>
    <property type="evidence" value="ECO:0007669"/>
    <property type="project" value="TreeGrafter"/>
</dbReference>
<dbReference type="Pfam" id="PF00126">
    <property type="entry name" value="HTH_1"/>
    <property type="match status" value="1"/>
</dbReference>
<keyword evidence="5" id="KW-0804">Transcription</keyword>
<evidence type="ECO:0000256" key="1">
    <source>
        <dbReference type="ARBA" id="ARBA00009437"/>
    </source>
</evidence>
<dbReference type="PRINTS" id="PR00039">
    <property type="entry name" value="HTHLYSR"/>
</dbReference>
<keyword evidence="3" id="KW-0238">DNA-binding</keyword>
<dbReference type="PANTHER" id="PTHR30346:SF26">
    <property type="entry name" value="HYDROGEN PEROXIDE-INDUCIBLE GENES ACTIVATOR"/>
    <property type="match status" value="1"/>
</dbReference>
<gene>
    <name evidence="7" type="ORF">SAMN06265368_2878</name>
</gene>
<protein>
    <submittedName>
        <fullName evidence="7">LysR family transcriptional regulator, hydrogen peroxide-inducible genes activator</fullName>
    </submittedName>
</protein>
<dbReference type="FunFam" id="1.10.10.10:FF:000001">
    <property type="entry name" value="LysR family transcriptional regulator"/>
    <property type="match status" value="1"/>
</dbReference>
<evidence type="ECO:0000256" key="2">
    <source>
        <dbReference type="ARBA" id="ARBA00023015"/>
    </source>
</evidence>
<dbReference type="InterPro" id="IPR036390">
    <property type="entry name" value="WH_DNA-bd_sf"/>
</dbReference>
<reference evidence="7 8" key="1">
    <citation type="submission" date="2017-09" db="EMBL/GenBank/DDBJ databases">
        <authorList>
            <person name="Ehlers B."/>
            <person name="Leendertz F.H."/>
        </authorList>
    </citation>
    <scope>NUCLEOTIDE SEQUENCE [LARGE SCALE GENOMIC DNA]</scope>
    <source>
        <strain evidence="7 8">DSM 18289</strain>
    </source>
</reference>
<dbReference type="InterPro" id="IPR000847">
    <property type="entry name" value="LysR_HTH_N"/>
</dbReference>
<dbReference type="Pfam" id="PF03466">
    <property type="entry name" value="LysR_substrate"/>
    <property type="match status" value="1"/>
</dbReference>
<sequence length="291" mass="32034">MLTLRQLQYFEALAKEGHFGRAAERASVSQPALSVQIKDLEAHLGLTLVERYSGGARLTDVGEEVLEKSRQILLAVQDLQAFGQTRQGPLTGPFRLGVIPSIGPYVLPDILPRLRQTYPDLELILRESRTNNLISELEEGQLDAAIVALPLAEESLHCLPLFEDPFYLAAPKKKLEPSAISASSIPMDDLLLLEEGHCLRDQALQVCSLATNPLMKSFGASSLTTLIQLITNGYASTLLPQMCIEKEAGLDHISLIPFLDPAPSRTIGMVWRKSSPRSKDFEALAEIIKLR</sequence>
<dbReference type="InterPro" id="IPR036388">
    <property type="entry name" value="WH-like_DNA-bd_sf"/>
</dbReference>
<dbReference type="SUPFAM" id="SSF46785">
    <property type="entry name" value="Winged helix' DNA-binding domain"/>
    <property type="match status" value="1"/>
</dbReference>
<evidence type="ECO:0000256" key="4">
    <source>
        <dbReference type="ARBA" id="ARBA00023159"/>
    </source>
</evidence>
<dbReference type="RefSeq" id="WP_097154173.1">
    <property type="nucleotide sequence ID" value="NZ_OBEL01000003.1"/>
</dbReference>
<evidence type="ECO:0000256" key="3">
    <source>
        <dbReference type="ARBA" id="ARBA00023125"/>
    </source>
</evidence>
<keyword evidence="8" id="KW-1185">Reference proteome</keyword>
<dbReference type="AlphaFoldDB" id="A0A285PI40"/>
<dbReference type="GO" id="GO:0003700">
    <property type="term" value="F:DNA-binding transcription factor activity"/>
    <property type="evidence" value="ECO:0007669"/>
    <property type="project" value="InterPro"/>
</dbReference>
<evidence type="ECO:0000256" key="5">
    <source>
        <dbReference type="ARBA" id="ARBA00023163"/>
    </source>
</evidence>
<evidence type="ECO:0000313" key="8">
    <source>
        <dbReference type="Proteomes" id="UP000219439"/>
    </source>
</evidence>
<keyword evidence="2" id="KW-0805">Transcription regulation</keyword>
<dbReference type="PROSITE" id="PS50931">
    <property type="entry name" value="HTH_LYSR"/>
    <property type="match status" value="1"/>
</dbReference>
<dbReference type="SUPFAM" id="SSF53850">
    <property type="entry name" value="Periplasmic binding protein-like II"/>
    <property type="match status" value="1"/>
</dbReference>
<dbReference type="PANTHER" id="PTHR30346">
    <property type="entry name" value="TRANSCRIPTIONAL DUAL REGULATOR HCAR-RELATED"/>
    <property type="match status" value="1"/>
</dbReference>
<dbReference type="OrthoDB" id="9775392at2"/>
<evidence type="ECO:0000259" key="6">
    <source>
        <dbReference type="PROSITE" id="PS50931"/>
    </source>
</evidence>
<dbReference type="Gene3D" id="3.40.190.10">
    <property type="entry name" value="Periplasmic binding protein-like II"/>
    <property type="match status" value="2"/>
</dbReference>
<accession>A0A285PI40</accession>
<feature type="domain" description="HTH lysR-type" evidence="6">
    <location>
        <begin position="2"/>
        <end position="59"/>
    </location>
</feature>
<keyword evidence="4" id="KW-0010">Activator</keyword>
<dbReference type="InterPro" id="IPR005119">
    <property type="entry name" value="LysR_subst-bd"/>
</dbReference>
<evidence type="ECO:0000313" key="7">
    <source>
        <dbReference type="EMBL" id="SNZ19786.1"/>
    </source>
</evidence>
<organism evidence="7 8">
    <name type="scientific">Cohaesibacter gelatinilyticus</name>
    <dbReference type="NCBI Taxonomy" id="372072"/>
    <lineage>
        <taxon>Bacteria</taxon>
        <taxon>Pseudomonadati</taxon>
        <taxon>Pseudomonadota</taxon>
        <taxon>Alphaproteobacteria</taxon>
        <taxon>Hyphomicrobiales</taxon>
        <taxon>Cohaesibacteraceae</taxon>
    </lineage>
</organism>
<dbReference type="Gene3D" id="1.10.10.10">
    <property type="entry name" value="Winged helix-like DNA-binding domain superfamily/Winged helix DNA-binding domain"/>
    <property type="match status" value="1"/>
</dbReference>
<name>A0A285PI40_9HYPH</name>
<dbReference type="EMBL" id="OBEL01000003">
    <property type="protein sequence ID" value="SNZ19786.1"/>
    <property type="molecule type" value="Genomic_DNA"/>
</dbReference>